<evidence type="ECO:0000313" key="8">
    <source>
        <dbReference type="EMBL" id="KAK6185867.1"/>
    </source>
</evidence>
<evidence type="ECO:0000313" key="9">
    <source>
        <dbReference type="Proteomes" id="UP001347796"/>
    </source>
</evidence>
<sequence>MTSTLNELFDQIIHSERRAQERKNRLLEVKRKIQKCQEKLLATKEERESQRGRQVLKVQQLNEEELRLKWLTSQEIILTEQKQVVLKEKIDMEEKMETAIKHSDEFLNEFGKDVNDFMRDYDLLDKNTSIHDVTLKDELEVLLAKERELSADIEEYEAHIREINRLTDEKEVLENTVLSLLQEQTEKDQQLSEEKDSLNNLEREKKLLSDYPHTNSEFCRLRSDLNNLMSHSLEAESQKLQQEVNTLQLMLRRKQHKRGEKPSSGILKSRTSMVSAPSFAQETSNHSKNTCNTETHSNNAQFDVKKVNSGNETELKTEGGGRCETSNRLCITSFPTLDRQSHISQSEFKGLVANSVSDDPTSSDAITKPRPIIPKAIFKPKRKKSI</sequence>
<proteinExistence type="inferred from homology"/>
<evidence type="ECO:0000256" key="2">
    <source>
        <dbReference type="ARBA" id="ARBA00008975"/>
    </source>
</evidence>
<dbReference type="PANTHER" id="PTHR22419">
    <property type="entry name" value="COILED-COIL DOMAIN-CONTAINING PROTEIN 172"/>
    <property type="match status" value="1"/>
</dbReference>
<keyword evidence="4" id="KW-0963">Cytoplasm</keyword>
<comment type="similarity">
    <text evidence="2">Belongs to the CCDC172 family.</text>
</comment>
<protein>
    <recommendedName>
        <fullName evidence="3">Coiled-coil domain-containing protein 172</fullName>
    </recommendedName>
</protein>
<evidence type="ECO:0000256" key="7">
    <source>
        <dbReference type="SAM" id="MobiDB-lite"/>
    </source>
</evidence>
<evidence type="ECO:0000256" key="1">
    <source>
        <dbReference type="ARBA" id="ARBA00004496"/>
    </source>
</evidence>
<evidence type="ECO:0000256" key="6">
    <source>
        <dbReference type="SAM" id="Coils"/>
    </source>
</evidence>
<evidence type="ECO:0000256" key="4">
    <source>
        <dbReference type="ARBA" id="ARBA00022490"/>
    </source>
</evidence>
<comment type="caution">
    <text evidence="8">The sequence shown here is derived from an EMBL/GenBank/DDBJ whole genome shotgun (WGS) entry which is preliminary data.</text>
</comment>
<dbReference type="GO" id="GO:0005737">
    <property type="term" value="C:cytoplasm"/>
    <property type="evidence" value="ECO:0007669"/>
    <property type="project" value="UniProtKB-SubCell"/>
</dbReference>
<dbReference type="InterPro" id="IPR029618">
    <property type="entry name" value="CCDC172"/>
</dbReference>
<keyword evidence="9" id="KW-1185">Reference proteome</keyword>
<dbReference type="EMBL" id="JAZGQO010000006">
    <property type="protein sequence ID" value="KAK6185867.1"/>
    <property type="molecule type" value="Genomic_DNA"/>
</dbReference>
<feature type="coiled-coil region" evidence="6">
    <location>
        <begin position="19"/>
        <end position="46"/>
    </location>
</feature>
<dbReference type="PANTHER" id="PTHR22419:SF2">
    <property type="entry name" value="COILED-COIL DOMAIN-CONTAINING PROTEIN 172"/>
    <property type="match status" value="1"/>
</dbReference>
<accession>A0AAN8JUV1</accession>
<dbReference type="AlphaFoldDB" id="A0AAN8JUV1"/>
<dbReference type="Proteomes" id="UP001347796">
    <property type="component" value="Unassembled WGS sequence"/>
</dbReference>
<evidence type="ECO:0000256" key="5">
    <source>
        <dbReference type="ARBA" id="ARBA00023054"/>
    </source>
</evidence>
<organism evidence="8 9">
    <name type="scientific">Patella caerulea</name>
    <name type="common">Rayed Mediterranean limpet</name>
    <dbReference type="NCBI Taxonomy" id="87958"/>
    <lineage>
        <taxon>Eukaryota</taxon>
        <taxon>Metazoa</taxon>
        <taxon>Spiralia</taxon>
        <taxon>Lophotrochozoa</taxon>
        <taxon>Mollusca</taxon>
        <taxon>Gastropoda</taxon>
        <taxon>Patellogastropoda</taxon>
        <taxon>Patelloidea</taxon>
        <taxon>Patellidae</taxon>
        <taxon>Patella</taxon>
    </lineage>
</organism>
<comment type="subcellular location">
    <subcellularLocation>
        <location evidence="1">Cytoplasm</location>
    </subcellularLocation>
</comment>
<feature type="region of interest" description="Disordered" evidence="7">
    <location>
        <begin position="253"/>
        <end position="273"/>
    </location>
</feature>
<name>A0AAN8JUV1_PATCE</name>
<reference evidence="8 9" key="1">
    <citation type="submission" date="2024-01" db="EMBL/GenBank/DDBJ databases">
        <title>The genome of the rayed Mediterranean limpet Patella caerulea (Linnaeus, 1758).</title>
        <authorList>
            <person name="Anh-Thu Weber A."/>
            <person name="Halstead-Nussloch G."/>
        </authorList>
    </citation>
    <scope>NUCLEOTIDE SEQUENCE [LARGE SCALE GENOMIC DNA]</scope>
    <source>
        <strain evidence="8">AATW-2023a</strain>
        <tissue evidence="8">Whole specimen</tissue>
    </source>
</reference>
<gene>
    <name evidence="8" type="ORF">SNE40_008010</name>
</gene>
<keyword evidence="5 6" id="KW-0175">Coiled coil</keyword>
<evidence type="ECO:0000256" key="3">
    <source>
        <dbReference type="ARBA" id="ARBA00022327"/>
    </source>
</evidence>